<gene>
    <name evidence="1" type="ORF">EZH22_24405</name>
</gene>
<keyword evidence="2" id="KW-1185">Reference proteome</keyword>
<dbReference type="Proteomes" id="UP000596427">
    <property type="component" value="Chromosome"/>
</dbReference>
<dbReference type="AlphaFoldDB" id="A0A974SI63"/>
<sequence>MKTALIGSEADAGDVAVWSWTDERGGVALIEWDVDGTFEPAPKTRMIAKPIQSRGVEKLKALRAVRVPPGQREVVVPKEGRKP</sequence>
<protein>
    <submittedName>
        <fullName evidence="1">Uncharacterized protein</fullName>
    </submittedName>
</protein>
<organism evidence="1 2">
    <name type="scientific">Xanthobacter dioxanivorans</name>
    <dbReference type="NCBI Taxonomy" id="2528964"/>
    <lineage>
        <taxon>Bacteria</taxon>
        <taxon>Pseudomonadati</taxon>
        <taxon>Pseudomonadota</taxon>
        <taxon>Alphaproteobacteria</taxon>
        <taxon>Hyphomicrobiales</taxon>
        <taxon>Xanthobacteraceae</taxon>
        <taxon>Xanthobacter</taxon>
    </lineage>
</organism>
<dbReference type="RefSeq" id="WP_203192972.1">
    <property type="nucleotide sequence ID" value="NZ_CP063362.1"/>
</dbReference>
<reference evidence="1 2" key="1">
    <citation type="submission" date="2020-10" db="EMBL/GenBank/DDBJ databases">
        <title>Degradation of 1,4-Dioxane by Xanthobacter sp. YN2, via a Novel Group-2 Soluble Di-Iron Monooxygenase.</title>
        <authorList>
            <person name="Ma F."/>
            <person name="Wang Y."/>
            <person name="Yang J."/>
            <person name="Guo H."/>
            <person name="Su D."/>
            <person name="Yu L."/>
        </authorList>
    </citation>
    <scope>NUCLEOTIDE SEQUENCE [LARGE SCALE GENOMIC DNA]</scope>
    <source>
        <strain evidence="1 2">YN2</strain>
    </source>
</reference>
<proteinExistence type="predicted"/>
<dbReference type="KEGG" id="xdi:EZH22_24405"/>
<evidence type="ECO:0000313" key="1">
    <source>
        <dbReference type="EMBL" id="QRG06097.1"/>
    </source>
</evidence>
<name>A0A974SI63_9HYPH</name>
<accession>A0A974SI63</accession>
<dbReference type="EMBL" id="CP063362">
    <property type="protein sequence ID" value="QRG06097.1"/>
    <property type="molecule type" value="Genomic_DNA"/>
</dbReference>
<evidence type="ECO:0000313" key="2">
    <source>
        <dbReference type="Proteomes" id="UP000596427"/>
    </source>
</evidence>